<proteinExistence type="predicted"/>
<name>A0A1G8EPL1_9RHOO</name>
<dbReference type="CDD" id="cd07197">
    <property type="entry name" value="nitrilase"/>
    <property type="match status" value="1"/>
</dbReference>
<dbReference type="InterPro" id="IPR002808">
    <property type="entry name" value="AdoCbi_amidolase"/>
</dbReference>
<feature type="domain" description="CN hydrolase" evidence="1">
    <location>
        <begin position="271"/>
        <end position="509"/>
    </location>
</feature>
<dbReference type="PANTHER" id="PTHR35336:SF5">
    <property type="entry name" value="ADENOSYLCOBINAMIDE AMIDOHYDROLASE"/>
    <property type="match status" value="1"/>
</dbReference>
<sequence>MPANLQAQAQVIRAERDGYWEKSLVVSFPERRRSLSTFDGIVEARAAVNHSAHPLLWIKVSKEFLNQNGSGGKVYLEHIHQKLADSLKLDKSEIAKMATAADMDNLAVVTKEFGPLTVTVLATAGAKSNAIRTGIDESSYIEGQEADSKPHGTINIMVLTNARLTDGAMARAIVTVTEGKTAALEDLKIPSTYSPAVQATGTGTDSVIIVSGSTGPKATYAGGHSRLGELIGKATYEAVVESLGKQNGFFLPGTKRFAGDKAAITKTPNTIRLGLLHMEAVPGDVAGNRRRIEEGVQEAVAHGADWVITPELAETGYYFFKRIGTDWIEPFPGTWVSTLAAIARDNRIALFVGFAERDPKTAKLYNSVVVIDRQGTIQGTYRKQAVHGSAEAWSTPGAQSKPMSVDGIPVGVLICADAYKPGLAAQYREQGAAILLSPANWPPAGELGPKNYWETRSRETGLPLIAVNRTGKEPELDFSQGQSAVSVEGKRLFSFSSARSRLFYVDWDGKQGFSEITD</sequence>
<dbReference type="Pfam" id="PF01955">
    <property type="entry name" value="CbiZ"/>
    <property type="match status" value="1"/>
</dbReference>
<protein>
    <submittedName>
        <fullName evidence="2">Predicted amidohydrolase</fullName>
    </submittedName>
</protein>
<dbReference type="PROSITE" id="PS50263">
    <property type="entry name" value="CN_HYDROLASE"/>
    <property type="match status" value="1"/>
</dbReference>
<keyword evidence="2" id="KW-0378">Hydrolase</keyword>
<dbReference type="Gene3D" id="3.60.110.10">
    <property type="entry name" value="Carbon-nitrogen hydrolase"/>
    <property type="match status" value="1"/>
</dbReference>
<dbReference type="SUPFAM" id="SSF56317">
    <property type="entry name" value="Carbon-nitrogen hydrolase"/>
    <property type="match status" value="1"/>
</dbReference>
<keyword evidence="3" id="KW-1185">Reference proteome</keyword>
<dbReference type="PANTHER" id="PTHR35336">
    <property type="entry name" value="ADENOSYLCOBINAMIDE AMIDOHYDROLASE"/>
    <property type="match status" value="1"/>
</dbReference>
<dbReference type="Pfam" id="PF00795">
    <property type="entry name" value="CN_hydrolase"/>
    <property type="match status" value="1"/>
</dbReference>
<dbReference type="InterPro" id="IPR003010">
    <property type="entry name" value="C-N_Hydrolase"/>
</dbReference>
<dbReference type="InterPro" id="IPR052209">
    <property type="entry name" value="CbiZ"/>
</dbReference>
<dbReference type="InterPro" id="IPR036526">
    <property type="entry name" value="C-N_Hydrolase_sf"/>
</dbReference>
<evidence type="ECO:0000313" key="3">
    <source>
        <dbReference type="Proteomes" id="UP000198607"/>
    </source>
</evidence>
<dbReference type="GO" id="GO:0016787">
    <property type="term" value="F:hydrolase activity"/>
    <property type="evidence" value="ECO:0007669"/>
    <property type="project" value="UniProtKB-KW"/>
</dbReference>
<dbReference type="EMBL" id="FNCY01000008">
    <property type="protein sequence ID" value="SDH71853.1"/>
    <property type="molecule type" value="Genomic_DNA"/>
</dbReference>
<gene>
    <name evidence="2" type="ORF">SAMN05660652_02152</name>
</gene>
<evidence type="ECO:0000313" key="2">
    <source>
        <dbReference type="EMBL" id="SDH71853.1"/>
    </source>
</evidence>
<organism evidence="2 3">
    <name type="scientific">Propionivibrio dicarboxylicus</name>
    <dbReference type="NCBI Taxonomy" id="83767"/>
    <lineage>
        <taxon>Bacteria</taxon>
        <taxon>Pseudomonadati</taxon>
        <taxon>Pseudomonadota</taxon>
        <taxon>Betaproteobacteria</taxon>
        <taxon>Rhodocyclales</taxon>
        <taxon>Rhodocyclaceae</taxon>
        <taxon>Propionivibrio</taxon>
    </lineage>
</organism>
<evidence type="ECO:0000259" key="1">
    <source>
        <dbReference type="PROSITE" id="PS50263"/>
    </source>
</evidence>
<dbReference type="Proteomes" id="UP000198607">
    <property type="component" value="Unassembled WGS sequence"/>
</dbReference>
<dbReference type="STRING" id="83767.SAMN05660652_02152"/>
<accession>A0A1G8EPL1</accession>
<dbReference type="RefSeq" id="WP_218122703.1">
    <property type="nucleotide sequence ID" value="NZ_FNCY01000008.1"/>
</dbReference>
<dbReference type="AlphaFoldDB" id="A0A1G8EPL1"/>
<reference evidence="2 3" key="1">
    <citation type="submission" date="2016-10" db="EMBL/GenBank/DDBJ databases">
        <authorList>
            <person name="de Groot N.N."/>
        </authorList>
    </citation>
    <scope>NUCLEOTIDE SEQUENCE [LARGE SCALE GENOMIC DNA]</scope>
    <source>
        <strain evidence="2 3">DSM 5885</strain>
    </source>
</reference>